<dbReference type="PROSITE" id="PS00844">
    <property type="entry name" value="DALA_DALA_LIGASE_2"/>
    <property type="match status" value="1"/>
</dbReference>
<feature type="domain" description="ATP-grasp" evidence="12">
    <location>
        <begin position="113"/>
        <end position="321"/>
    </location>
</feature>
<accession>A0ABR8W4P8</accession>
<dbReference type="EMBL" id="JACSPX010000001">
    <property type="protein sequence ID" value="MBD8011631.1"/>
    <property type="molecule type" value="Genomic_DNA"/>
</dbReference>
<keyword evidence="3 10" id="KW-0963">Cytoplasm</keyword>
<dbReference type="PANTHER" id="PTHR23132">
    <property type="entry name" value="D-ALANINE--D-ALANINE LIGASE"/>
    <property type="match status" value="1"/>
</dbReference>
<dbReference type="HAMAP" id="MF_00047">
    <property type="entry name" value="Dala_Dala_lig"/>
    <property type="match status" value="1"/>
</dbReference>
<keyword evidence="14" id="KW-1185">Reference proteome</keyword>
<protein>
    <recommendedName>
        <fullName evidence="10">D-alanine--D-alanine ligase</fullName>
        <ecNumber evidence="10">6.3.2.4</ecNumber>
    </recommendedName>
    <alternativeName>
        <fullName evidence="10">D-Ala-D-Ala ligase</fullName>
    </alternativeName>
    <alternativeName>
        <fullName evidence="10">D-alanylalanine synthetase</fullName>
    </alternativeName>
</protein>
<evidence type="ECO:0000256" key="4">
    <source>
        <dbReference type="ARBA" id="ARBA00022598"/>
    </source>
</evidence>
<dbReference type="SUPFAM" id="SSF52440">
    <property type="entry name" value="PreATP-grasp domain"/>
    <property type="match status" value="1"/>
</dbReference>
<dbReference type="InterPro" id="IPR011761">
    <property type="entry name" value="ATP-grasp"/>
</dbReference>
<evidence type="ECO:0000256" key="1">
    <source>
        <dbReference type="ARBA" id="ARBA00004496"/>
    </source>
</evidence>
<dbReference type="Pfam" id="PF01820">
    <property type="entry name" value="Dala_Dala_lig_N"/>
    <property type="match status" value="2"/>
</dbReference>
<evidence type="ECO:0000259" key="12">
    <source>
        <dbReference type="PROSITE" id="PS50975"/>
    </source>
</evidence>
<proteinExistence type="inferred from homology"/>
<comment type="subcellular location">
    <subcellularLocation>
        <location evidence="1 10">Cytoplasm</location>
    </subcellularLocation>
</comment>
<keyword evidence="8 10" id="KW-0573">Peptidoglycan synthesis</keyword>
<comment type="similarity">
    <text evidence="2 10">Belongs to the D-alanine--D-alanine ligase family.</text>
</comment>
<dbReference type="InterPro" id="IPR005905">
    <property type="entry name" value="D_ala_D_ala"/>
</dbReference>
<comment type="caution">
    <text evidence="13">The sequence shown here is derived from an EMBL/GenBank/DDBJ whole genome shotgun (WGS) entry which is preliminary data.</text>
</comment>
<evidence type="ECO:0000256" key="5">
    <source>
        <dbReference type="ARBA" id="ARBA00022741"/>
    </source>
</evidence>
<evidence type="ECO:0000256" key="2">
    <source>
        <dbReference type="ARBA" id="ARBA00010871"/>
    </source>
</evidence>
<evidence type="ECO:0000256" key="6">
    <source>
        <dbReference type="ARBA" id="ARBA00022840"/>
    </source>
</evidence>
<dbReference type="Proteomes" id="UP000611521">
    <property type="component" value="Unassembled WGS sequence"/>
</dbReference>
<dbReference type="PIRSF" id="PIRSF039102">
    <property type="entry name" value="Ddl/VanB"/>
    <property type="match status" value="1"/>
</dbReference>
<dbReference type="PANTHER" id="PTHR23132:SF23">
    <property type="entry name" value="D-ALANINE--D-ALANINE LIGASE B"/>
    <property type="match status" value="1"/>
</dbReference>
<dbReference type="Gene3D" id="3.40.50.20">
    <property type="match status" value="1"/>
</dbReference>
<comment type="function">
    <text evidence="10">Cell wall formation.</text>
</comment>
<name>A0ABR8W4P8_9MICO</name>
<gene>
    <name evidence="10" type="primary">ddl</name>
    <name evidence="13" type="ORF">H9633_04895</name>
</gene>
<dbReference type="InterPro" id="IPR011127">
    <property type="entry name" value="Dala_Dala_lig_N"/>
</dbReference>
<dbReference type="RefSeq" id="WP_191712291.1">
    <property type="nucleotide sequence ID" value="NZ_JACSPX010000001.1"/>
</dbReference>
<dbReference type="InterPro" id="IPR013815">
    <property type="entry name" value="ATP_grasp_subdomain_1"/>
</dbReference>
<evidence type="ECO:0000256" key="11">
    <source>
        <dbReference type="PROSITE-ProRule" id="PRU00409"/>
    </source>
</evidence>
<keyword evidence="4 10" id="KW-0436">Ligase</keyword>
<evidence type="ECO:0000256" key="8">
    <source>
        <dbReference type="ARBA" id="ARBA00022984"/>
    </source>
</evidence>
<keyword evidence="7 10" id="KW-0133">Cell shape</keyword>
<dbReference type="SUPFAM" id="SSF56059">
    <property type="entry name" value="Glutathione synthetase ATP-binding domain-like"/>
    <property type="match status" value="1"/>
</dbReference>
<evidence type="ECO:0000256" key="10">
    <source>
        <dbReference type="HAMAP-Rule" id="MF_00047"/>
    </source>
</evidence>
<comment type="pathway">
    <text evidence="10">Cell wall biogenesis; peptidoglycan biosynthesis.</text>
</comment>
<keyword evidence="5 11" id="KW-0547">Nucleotide-binding</keyword>
<dbReference type="Pfam" id="PF07478">
    <property type="entry name" value="Dala_Dala_lig_C"/>
    <property type="match status" value="1"/>
</dbReference>
<reference evidence="13 14" key="1">
    <citation type="submission" date="2020-08" db="EMBL/GenBank/DDBJ databases">
        <title>A Genomic Blueprint of the Chicken Gut Microbiome.</title>
        <authorList>
            <person name="Gilroy R."/>
            <person name="Ravi A."/>
            <person name="Getino M."/>
            <person name="Pursley I."/>
            <person name="Horton D.L."/>
            <person name="Alikhan N.-F."/>
            <person name="Baker D."/>
            <person name="Gharbi K."/>
            <person name="Hall N."/>
            <person name="Watson M."/>
            <person name="Adriaenssens E.M."/>
            <person name="Foster-Nyarko E."/>
            <person name="Jarju S."/>
            <person name="Secka A."/>
            <person name="Antonio M."/>
            <person name="Oren A."/>
            <person name="Chaudhuri R."/>
            <person name="La Ragione R.M."/>
            <person name="Hildebrand F."/>
            <person name="Pallen M.J."/>
        </authorList>
    </citation>
    <scope>NUCLEOTIDE SEQUENCE [LARGE SCALE GENOMIC DNA]</scope>
    <source>
        <strain evidence="13 14">Re1</strain>
    </source>
</reference>
<evidence type="ECO:0000313" key="13">
    <source>
        <dbReference type="EMBL" id="MBD8011631.1"/>
    </source>
</evidence>
<sequence>MSRVIVLSGGDSTEHEVSLASGADVAESLSAHHRVMPIRIDRGGMWWMEGMDTAFTAADILDELEPDDVVFPVLHGGWGENGGLQHELEIRGIRHVGCSAAACRIGMSKLATARAAARRGVPTIPTRVLHRSSYLADPDLLTSALARVANWPLIVKPDAGGSSVGVAVVSSLHELRAALGVAFALDPVVLLQPLVRGAEVSVGVWSGSTHGLQATGGSLVHLPDGETAFSYDHKYAGAGGWLEIPAAFPAPILRDLQAGALRVAEAVGVEGLARIDFFVTADGVVLNEINTMPGLRRESHFPRLVRAAGTQYDELLDSLVRRAARAPGRVGGDRRTGLGIRTARTIGA</sequence>
<dbReference type="Gene3D" id="3.30.470.20">
    <property type="entry name" value="ATP-grasp fold, B domain"/>
    <property type="match status" value="1"/>
</dbReference>
<comment type="catalytic activity">
    <reaction evidence="10">
        <text>2 D-alanine + ATP = D-alanyl-D-alanine + ADP + phosphate + H(+)</text>
        <dbReference type="Rhea" id="RHEA:11224"/>
        <dbReference type="ChEBI" id="CHEBI:15378"/>
        <dbReference type="ChEBI" id="CHEBI:30616"/>
        <dbReference type="ChEBI" id="CHEBI:43474"/>
        <dbReference type="ChEBI" id="CHEBI:57416"/>
        <dbReference type="ChEBI" id="CHEBI:57822"/>
        <dbReference type="ChEBI" id="CHEBI:456216"/>
        <dbReference type="EC" id="6.3.2.4"/>
    </reaction>
</comment>
<dbReference type="InterPro" id="IPR000291">
    <property type="entry name" value="D-Ala_lig_Van_CS"/>
</dbReference>
<evidence type="ECO:0000256" key="9">
    <source>
        <dbReference type="ARBA" id="ARBA00023316"/>
    </source>
</evidence>
<dbReference type="InterPro" id="IPR011095">
    <property type="entry name" value="Dala_Dala_lig_C"/>
</dbReference>
<dbReference type="Gene3D" id="3.30.1490.20">
    <property type="entry name" value="ATP-grasp fold, A domain"/>
    <property type="match status" value="1"/>
</dbReference>
<keyword evidence="9 10" id="KW-0961">Cell wall biogenesis/degradation</keyword>
<evidence type="ECO:0000256" key="7">
    <source>
        <dbReference type="ARBA" id="ARBA00022960"/>
    </source>
</evidence>
<dbReference type="PROSITE" id="PS50975">
    <property type="entry name" value="ATP_GRASP"/>
    <property type="match status" value="1"/>
</dbReference>
<evidence type="ECO:0000256" key="3">
    <source>
        <dbReference type="ARBA" id="ARBA00022490"/>
    </source>
</evidence>
<evidence type="ECO:0000313" key="14">
    <source>
        <dbReference type="Proteomes" id="UP000611521"/>
    </source>
</evidence>
<organism evidence="13 14">
    <name type="scientific">Microbacterium commune</name>
    <dbReference type="NCBI Taxonomy" id="2762219"/>
    <lineage>
        <taxon>Bacteria</taxon>
        <taxon>Bacillati</taxon>
        <taxon>Actinomycetota</taxon>
        <taxon>Actinomycetes</taxon>
        <taxon>Micrococcales</taxon>
        <taxon>Microbacteriaceae</taxon>
        <taxon>Microbacterium</taxon>
    </lineage>
</organism>
<keyword evidence="6 11" id="KW-0067">ATP-binding</keyword>
<dbReference type="GO" id="GO:0016874">
    <property type="term" value="F:ligase activity"/>
    <property type="evidence" value="ECO:0007669"/>
    <property type="project" value="UniProtKB-KW"/>
</dbReference>
<dbReference type="InterPro" id="IPR016185">
    <property type="entry name" value="PreATP-grasp_dom_sf"/>
</dbReference>
<dbReference type="EC" id="6.3.2.4" evidence="10"/>